<dbReference type="AlphaFoldDB" id="A0AAV0AWL8"/>
<name>A0AAV0AWL8_PHAPC</name>
<gene>
    <name evidence="2" type="ORF">PPACK8108_LOCUS8039</name>
</gene>
<protein>
    <submittedName>
        <fullName evidence="2">Uncharacterized protein</fullName>
    </submittedName>
</protein>
<feature type="region of interest" description="Disordered" evidence="1">
    <location>
        <begin position="57"/>
        <end position="121"/>
    </location>
</feature>
<feature type="compositionally biased region" description="Polar residues" evidence="1">
    <location>
        <begin position="57"/>
        <end position="75"/>
    </location>
</feature>
<evidence type="ECO:0000313" key="3">
    <source>
        <dbReference type="Proteomes" id="UP001153365"/>
    </source>
</evidence>
<feature type="compositionally biased region" description="Basic and acidic residues" evidence="1">
    <location>
        <begin position="111"/>
        <end position="121"/>
    </location>
</feature>
<accession>A0AAV0AWL8</accession>
<keyword evidence="3" id="KW-1185">Reference proteome</keyword>
<proteinExistence type="predicted"/>
<evidence type="ECO:0000313" key="2">
    <source>
        <dbReference type="EMBL" id="CAH7673164.1"/>
    </source>
</evidence>
<dbReference type="Proteomes" id="UP001153365">
    <property type="component" value="Unassembled WGS sequence"/>
</dbReference>
<organism evidence="2 3">
    <name type="scientific">Phakopsora pachyrhizi</name>
    <name type="common">Asian soybean rust disease fungus</name>
    <dbReference type="NCBI Taxonomy" id="170000"/>
    <lineage>
        <taxon>Eukaryota</taxon>
        <taxon>Fungi</taxon>
        <taxon>Dikarya</taxon>
        <taxon>Basidiomycota</taxon>
        <taxon>Pucciniomycotina</taxon>
        <taxon>Pucciniomycetes</taxon>
        <taxon>Pucciniales</taxon>
        <taxon>Phakopsoraceae</taxon>
        <taxon>Phakopsora</taxon>
    </lineage>
</organism>
<comment type="caution">
    <text evidence="2">The sequence shown here is derived from an EMBL/GenBank/DDBJ whole genome shotgun (WGS) entry which is preliminary data.</text>
</comment>
<evidence type="ECO:0000256" key="1">
    <source>
        <dbReference type="SAM" id="MobiDB-lite"/>
    </source>
</evidence>
<dbReference type="EMBL" id="CALTRL010001625">
    <property type="protein sequence ID" value="CAH7673164.1"/>
    <property type="molecule type" value="Genomic_DNA"/>
</dbReference>
<reference evidence="2" key="1">
    <citation type="submission" date="2022-06" db="EMBL/GenBank/DDBJ databases">
        <authorList>
            <consortium name="SYNGENTA / RWTH Aachen University"/>
        </authorList>
    </citation>
    <scope>NUCLEOTIDE SEQUENCE</scope>
</reference>
<sequence length="121" mass="14088">MTKNESLWIYGDGQKIKGPLLEKMDEVLSESFNMIQMGGFFGLWKTLTKISLFSHSLTHSPTPSGQEHQQMAQEQLDQKTKKWVQLQQQKFGDKKVKRSFVDTGKQEMTPEPEHKERHHTD</sequence>